<gene>
    <name evidence="3" type="ORF">HB778_33560</name>
</gene>
<dbReference type="Proteomes" id="UP000515465">
    <property type="component" value="Chromosome"/>
</dbReference>
<feature type="region of interest" description="Disordered" evidence="1">
    <location>
        <begin position="65"/>
        <end position="92"/>
    </location>
</feature>
<name>A0A7G6T288_9HYPH</name>
<accession>A0A7G6T288</accession>
<evidence type="ECO:0000256" key="1">
    <source>
        <dbReference type="SAM" id="MobiDB-lite"/>
    </source>
</evidence>
<evidence type="ECO:0000313" key="4">
    <source>
        <dbReference type="Proteomes" id="UP000515465"/>
    </source>
</evidence>
<feature type="chain" id="PRO_5028879522" evidence="2">
    <location>
        <begin position="23"/>
        <end position="92"/>
    </location>
</feature>
<proteinExistence type="predicted"/>
<keyword evidence="2" id="KW-0732">Signal</keyword>
<evidence type="ECO:0000313" key="3">
    <source>
        <dbReference type="EMBL" id="QND60870.1"/>
    </source>
</evidence>
<dbReference type="RefSeq" id="WP_183460080.1">
    <property type="nucleotide sequence ID" value="NZ_CP050296.1"/>
</dbReference>
<dbReference type="EMBL" id="CP050296">
    <property type="protein sequence ID" value="QND60870.1"/>
    <property type="molecule type" value="Genomic_DNA"/>
</dbReference>
<evidence type="ECO:0000256" key="2">
    <source>
        <dbReference type="SAM" id="SignalP"/>
    </source>
</evidence>
<feature type="compositionally biased region" description="Polar residues" evidence="1">
    <location>
        <begin position="82"/>
        <end position="92"/>
    </location>
</feature>
<organism evidence="3 4">
    <name type="scientific">Mesorhizobium huakuii</name>
    <dbReference type="NCBI Taxonomy" id="28104"/>
    <lineage>
        <taxon>Bacteria</taxon>
        <taxon>Pseudomonadati</taxon>
        <taxon>Pseudomonadota</taxon>
        <taxon>Alphaproteobacteria</taxon>
        <taxon>Hyphomicrobiales</taxon>
        <taxon>Phyllobacteriaceae</taxon>
        <taxon>Mesorhizobium</taxon>
    </lineage>
</organism>
<reference evidence="4" key="1">
    <citation type="journal article" date="2020" name="Mol. Plant Microbe">
        <title>Rhizobial microsymbionts of the narrowly endemic Oxytropis species growing in Kamchatka are characterized by significant genetic diversity and possess a set of genes that are associated with T3SS and T6SS secretion systems and can affect the development of symbiosis.</title>
        <authorList>
            <person name="Safronova V."/>
            <person name="Guro P."/>
            <person name="Sazanova A."/>
            <person name="Kuznetsova I."/>
            <person name="Belimov A."/>
            <person name="Yakubov V."/>
            <person name="Chirak E."/>
            <person name="Afonin A."/>
            <person name="Gogolev Y."/>
            <person name="Andronov E."/>
            <person name="Tikhonovich I."/>
        </authorList>
    </citation>
    <scope>NUCLEOTIDE SEQUENCE [LARGE SCALE GENOMIC DNA]</scope>
    <source>
        <strain evidence="4">583</strain>
    </source>
</reference>
<dbReference type="AlphaFoldDB" id="A0A7G6T288"/>
<sequence>MRLVLRSSVTLLLAGLAGGCTSDDYVRSEGVTSGAGNAQAANTVMQMVDPWKYGVQNTRLLVPAKRGDTGPVTPDQAAGAKASQTPTGTAGN</sequence>
<protein>
    <submittedName>
        <fullName evidence="3">Uncharacterized protein</fullName>
    </submittedName>
</protein>
<dbReference type="PROSITE" id="PS51257">
    <property type="entry name" value="PROKAR_LIPOPROTEIN"/>
    <property type="match status" value="1"/>
</dbReference>
<feature type="signal peptide" evidence="2">
    <location>
        <begin position="1"/>
        <end position="22"/>
    </location>
</feature>